<dbReference type="InterPro" id="IPR045851">
    <property type="entry name" value="AMP-bd_C_sf"/>
</dbReference>
<proteinExistence type="predicted"/>
<dbReference type="Gene3D" id="3.40.309.10">
    <property type="entry name" value="Aldehyde Dehydrogenase, Chain A, domain 2"/>
    <property type="match status" value="1"/>
</dbReference>
<comment type="caution">
    <text evidence="5">The sequence shown here is derived from an EMBL/GenBank/DDBJ whole genome shotgun (WGS) entry which is preliminary data.</text>
</comment>
<organism evidence="5 6">
    <name type="scientific">Streptomyces lichenis</name>
    <dbReference type="NCBI Taxonomy" id="2306967"/>
    <lineage>
        <taxon>Bacteria</taxon>
        <taxon>Bacillati</taxon>
        <taxon>Actinomycetota</taxon>
        <taxon>Actinomycetes</taxon>
        <taxon>Kitasatosporales</taxon>
        <taxon>Streptomycetaceae</taxon>
        <taxon>Streptomyces</taxon>
    </lineage>
</organism>
<name>A0ABT0I9Z6_9ACTN</name>
<feature type="compositionally biased region" description="Low complexity" evidence="2">
    <location>
        <begin position="424"/>
        <end position="442"/>
    </location>
</feature>
<dbReference type="Gene3D" id="3.40.605.10">
    <property type="entry name" value="Aldehyde Dehydrogenase, Chain A, domain 1"/>
    <property type="match status" value="1"/>
</dbReference>
<protein>
    <submittedName>
        <fullName evidence="5">Aldehyde dehydrogenase family protein</fullName>
    </submittedName>
</protein>
<dbReference type="Pfam" id="PF00501">
    <property type="entry name" value="AMP-binding"/>
    <property type="match status" value="1"/>
</dbReference>
<reference evidence="5 6" key="1">
    <citation type="submission" date="2022-04" db="EMBL/GenBank/DDBJ databases">
        <title>Streptomyces sp. nov. LCR6-01 isolated from Lichen of Dirinaria sp.</title>
        <authorList>
            <person name="Kanchanasin P."/>
            <person name="Tanasupawat S."/>
            <person name="Phongsopitanun W."/>
        </authorList>
    </citation>
    <scope>NUCLEOTIDE SEQUENCE [LARGE SCALE GENOMIC DNA]</scope>
    <source>
        <strain evidence="5 6">LCR6-01</strain>
    </source>
</reference>
<dbReference type="InterPro" id="IPR016163">
    <property type="entry name" value="Ald_DH_C"/>
</dbReference>
<dbReference type="InterPro" id="IPR016162">
    <property type="entry name" value="Ald_DH_N"/>
</dbReference>
<sequence length="847" mass="91651">MSGANSPEWVVALLALIHLDASVVLADHRATPAQRSRIRAQARVMLDIGDGGTGGYAAARPGSHPVDGPEVSAWSRRRDAAISWSSGTTGSPKGIVRSGRSILENLALSAERMGYRSDDVFLPVLPYSHQYGLSLVLCWWLGGGTLVVYGPTTRLDRALAVGVEHSLSIVDAAPSTYYSLLNLLDRRPALVDALEGVRAWCVGGAPLGRDLATRFRARTGRPLLDGYGATEVGNIALATASDPVGCGTPLPGVAVEVHDDQGRPLPPGRLGELVVRSEGLMTGRLADDGEIVPVPDPVHRTGDIGLLDDAGRVFPIGRKRAVHRDGHTLYPDHLAERAASAGARTVVVALPDERLGSRLVFVIADPEGRAPAHWKRELRPVFARYEQPDHIVVLADFPLSNTGKPDLAVLEKTAMTSLPTPQNPASGATAPGSTAGTPSPATEYHVPFADRLEALRAVRRHVAGNEDAVREILTDISPYRTADSEIRSFLATLDGAEEEMRRVRPGRVPLAAVFMPSNIPLYSYALHLLVASLYCERIVFRPSSQIGGQIRRLHELLAPVHGLPIELVDLSQRKFVTGPVREADLIVFTGDYANAETVCEGLAEDQLLLFFGHGVNPFVIAPDADLPRAVRDLVRIRLHNSGQDCFGPDVVFAPQRRTEEFTGLLSATLASLRFGRNDDPGADYGPIYYDSALVNCSDYLVRHARHIRHGGRIDLPSRRVEPTVLLWDFEDKLPLEEMFAPVFNVVAYPSARRLRERLAGPPFSERALGAMVYGNDPETVRVLAKRHQTCVEHTLLDAEDGNRPFGGFGLTANYISYGGERHAEPLLMSQAVARNLPAAGPVAVGGR</sequence>
<evidence type="ECO:0000259" key="3">
    <source>
        <dbReference type="Pfam" id="PF00171"/>
    </source>
</evidence>
<evidence type="ECO:0000256" key="2">
    <source>
        <dbReference type="SAM" id="MobiDB-lite"/>
    </source>
</evidence>
<dbReference type="InterPro" id="IPR020845">
    <property type="entry name" value="AMP-binding_CS"/>
</dbReference>
<feature type="domain" description="Aldehyde dehydrogenase" evidence="3">
    <location>
        <begin position="446"/>
        <end position="810"/>
    </location>
</feature>
<dbReference type="Gene3D" id="3.30.300.30">
    <property type="match status" value="1"/>
</dbReference>
<accession>A0ABT0I9Z6</accession>
<dbReference type="Pfam" id="PF00171">
    <property type="entry name" value="Aldedh"/>
    <property type="match status" value="1"/>
</dbReference>
<dbReference type="InterPro" id="IPR015590">
    <property type="entry name" value="Aldehyde_DH_dom"/>
</dbReference>
<dbReference type="SUPFAM" id="SSF56801">
    <property type="entry name" value="Acetyl-CoA synthetase-like"/>
    <property type="match status" value="1"/>
</dbReference>
<dbReference type="PANTHER" id="PTHR24096">
    <property type="entry name" value="LONG-CHAIN-FATTY-ACID--COA LIGASE"/>
    <property type="match status" value="1"/>
</dbReference>
<dbReference type="InterPro" id="IPR016161">
    <property type="entry name" value="Ald_DH/histidinol_DH"/>
</dbReference>
<dbReference type="CDD" id="cd04433">
    <property type="entry name" value="AFD_class_I"/>
    <property type="match status" value="1"/>
</dbReference>
<evidence type="ECO:0000256" key="1">
    <source>
        <dbReference type="ARBA" id="ARBA00023002"/>
    </source>
</evidence>
<feature type="region of interest" description="Disordered" evidence="2">
    <location>
        <begin position="417"/>
        <end position="443"/>
    </location>
</feature>
<dbReference type="SUPFAM" id="SSF53720">
    <property type="entry name" value="ALDH-like"/>
    <property type="match status" value="1"/>
</dbReference>
<dbReference type="InterPro" id="IPR042099">
    <property type="entry name" value="ANL_N_sf"/>
</dbReference>
<dbReference type="Proteomes" id="UP001522868">
    <property type="component" value="Unassembled WGS sequence"/>
</dbReference>
<dbReference type="EMBL" id="JALPTH010000009">
    <property type="protein sequence ID" value="MCK8678149.1"/>
    <property type="molecule type" value="Genomic_DNA"/>
</dbReference>
<dbReference type="InterPro" id="IPR000873">
    <property type="entry name" value="AMP-dep_synth/lig_dom"/>
</dbReference>
<evidence type="ECO:0000313" key="5">
    <source>
        <dbReference type="EMBL" id="MCK8678149.1"/>
    </source>
</evidence>
<feature type="domain" description="AMP-dependent synthetase/ligase" evidence="4">
    <location>
        <begin position="4"/>
        <end position="283"/>
    </location>
</feature>
<dbReference type="Gene3D" id="3.40.50.12780">
    <property type="entry name" value="N-terminal domain of ligase-like"/>
    <property type="match status" value="1"/>
</dbReference>
<evidence type="ECO:0000313" key="6">
    <source>
        <dbReference type="Proteomes" id="UP001522868"/>
    </source>
</evidence>
<dbReference type="PROSITE" id="PS00455">
    <property type="entry name" value="AMP_BINDING"/>
    <property type="match status" value="1"/>
</dbReference>
<gene>
    <name evidence="5" type="ORF">M1O15_12225</name>
</gene>
<keyword evidence="1" id="KW-0560">Oxidoreductase</keyword>
<keyword evidence="6" id="KW-1185">Reference proteome</keyword>
<evidence type="ECO:0000259" key="4">
    <source>
        <dbReference type="Pfam" id="PF00501"/>
    </source>
</evidence>